<dbReference type="KEGG" id="cdu:CD36_50060"/>
<keyword evidence="1" id="KW-0862">Zinc</keyword>
<feature type="region of interest" description="Disordered" evidence="2">
    <location>
        <begin position="1"/>
        <end position="73"/>
    </location>
</feature>
<evidence type="ECO:0000313" key="6">
    <source>
        <dbReference type="EMBL" id="CAX41387.1"/>
    </source>
</evidence>
<dbReference type="VEuPathDB" id="FungiDB:CD36_50060"/>
<proteinExistence type="predicted"/>
<keyword evidence="1" id="KW-0479">Metal-binding</keyword>
<dbReference type="KEGG" id="cdu:CD36_74020"/>
<dbReference type="OrthoDB" id="8026949at2759"/>
<reference evidence="6 7" key="1">
    <citation type="journal article" date="2009" name="Genome Res.">
        <title>Comparative genomics of the fungal pathogens Candida dubliniensis and Candida albicans.</title>
        <authorList>
            <person name="Jackson A.P."/>
            <person name="Gamble J.A."/>
            <person name="Yeomans T."/>
            <person name="Moran G.P."/>
            <person name="Saunders D."/>
            <person name="Harris D."/>
            <person name="Aslett M."/>
            <person name="Barrell J.F."/>
            <person name="Butler G."/>
            <person name="Citiulo F."/>
            <person name="Coleman D.C."/>
            <person name="de Groot P.W.J."/>
            <person name="Goodwin T.J."/>
            <person name="Quail M.A."/>
            <person name="McQuillan J."/>
            <person name="Munro C.A."/>
            <person name="Pain A."/>
            <person name="Poulter R.T."/>
            <person name="Rajandream M.A."/>
            <person name="Renauld H."/>
            <person name="Spiering M.J."/>
            <person name="Tivey A."/>
            <person name="Gow N.A.R."/>
            <person name="Barrell B."/>
            <person name="Sullivan D.J."/>
            <person name="Berriman M."/>
        </authorList>
    </citation>
    <scope>NUCLEOTIDE SEQUENCE [LARGE SCALE GENOMIC DNA]</scope>
    <source>
        <strain evidence="6">CD36</strain>
        <strain evidence="7">CD36 / ATCC MYA-646 / CBS 7987 / NCPF 3949 / NRRL Y-17841</strain>
    </source>
</reference>
<evidence type="ECO:0000256" key="2">
    <source>
        <dbReference type="SAM" id="MobiDB-lite"/>
    </source>
</evidence>
<dbReference type="Proteomes" id="UP000002605">
    <property type="component" value="Chromosome 5"/>
</dbReference>
<dbReference type="SUPFAM" id="SSF57756">
    <property type="entry name" value="Retrovirus zinc finger-like domains"/>
    <property type="match status" value="1"/>
</dbReference>
<dbReference type="GO" id="GO:0003676">
    <property type="term" value="F:nucleic acid binding"/>
    <property type="evidence" value="ECO:0007669"/>
    <property type="project" value="InterPro"/>
</dbReference>
<sequence length="558" mass="63389">MNNNPSHNFHSQSQPGRLDTSSNSQMGYPVVPSSPNFVSSNLNSQNKSSQQTISPVHDPASTPSQQSTQPEPNHAKVVDYAAFPKLIHAENAKHPKYRELKRLESVQCPIDLYDLANRNNNINVPQTQLTADISHMYECATSEQVLNTIYFTLNQARDIYQDKLTDLPDSFMDEIANYEKDPQLYLQDHESIPKWSDDYTLDNFYESRAMSEMLHACTYFEVDNDHRLYLEAFDLTYIKKAEFEHLKQLLIGEIERLNFVIGDNSFQIQVDDKVEHMYVASFRLPSISLRSCEQYFREFLDPKDEIVHARIPVFSHEVMSTNPANVNAFFILDKVPPKRKVILQRNYSVRILTNLSHCVYCHSKSHTRLQCPEAGECNICGKLGHRAMNCESRKRRSPEAVPMNGPVKILTKPSVETSQKVSGNGQSKEHNDSAPSDFVDTIFDSDGKEIFHIDPNKSWTFHISQLRLKKTVPSNYLVAPSEPVAWKRYKDGSILVDVVAIVAHRKVGRGFRLAARHAPTTTHPDGEIVEYIASALSRTAPDLVKTYVSAHGLPVTLK</sequence>
<evidence type="ECO:0000313" key="5">
    <source>
        <dbReference type="EMBL" id="CAX40952.2"/>
    </source>
</evidence>
<dbReference type="SMART" id="SM00343">
    <property type="entry name" value="ZnF_C2HC"/>
    <property type="match status" value="2"/>
</dbReference>
<dbReference type="VEuPathDB" id="FungiDB:CD36_74020"/>
<evidence type="ECO:0000313" key="4">
    <source>
        <dbReference type="CGD" id="CAL0000164112"/>
    </source>
</evidence>
<dbReference type="Gene3D" id="4.10.60.10">
    <property type="entry name" value="Zinc finger, CCHC-type"/>
    <property type="match status" value="1"/>
</dbReference>
<feature type="compositionally biased region" description="Low complexity" evidence="2">
    <location>
        <begin position="29"/>
        <end position="51"/>
    </location>
</feature>
<dbReference type="EMBL" id="FM992692">
    <property type="protein sequence ID" value="CAX41387.1"/>
    <property type="molecule type" value="Genomic_DNA"/>
</dbReference>
<feature type="compositionally biased region" description="Polar residues" evidence="2">
    <location>
        <begin position="61"/>
        <end position="71"/>
    </location>
</feature>
<dbReference type="GeneID" id="8048068"/>
<dbReference type="InterPro" id="IPR036875">
    <property type="entry name" value="Znf_CCHC_sf"/>
</dbReference>
<dbReference type="RefSeq" id="XP_002421608.1">
    <property type="nucleotide sequence ID" value="XM_002421563.1"/>
</dbReference>
<feature type="compositionally biased region" description="Polar residues" evidence="2">
    <location>
        <begin position="414"/>
        <end position="426"/>
    </location>
</feature>
<protein>
    <submittedName>
        <fullName evidence="5">Non-LTR retrotransposon Zorro-like polyprotein, putative</fullName>
    </submittedName>
    <submittedName>
        <fullName evidence="6">Non-ltr retrotransposon zorro 3 orf1-related protein, putative</fullName>
    </submittedName>
</protein>
<feature type="compositionally biased region" description="Polar residues" evidence="2">
    <location>
        <begin position="1"/>
        <end position="26"/>
    </location>
</feature>
<dbReference type="Proteomes" id="UP000002605">
    <property type="component" value="Chromosome 7"/>
</dbReference>
<dbReference type="RefSeq" id="XP_002420312.1">
    <property type="nucleotide sequence ID" value="XM_002420267.1"/>
</dbReference>
<dbReference type="GeneID" id="8049089"/>
<evidence type="ECO:0000256" key="1">
    <source>
        <dbReference type="PROSITE-ProRule" id="PRU00047"/>
    </source>
</evidence>
<dbReference type="AlphaFoldDB" id="B9WGU9"/>
<dbReference type="HOGENOM" id="CLU_034473_0_0_1"/>
<evidence type="ECO:0000259" key="3">
    <source>
        <dbReference type="PROSITE" id="PS50158"/>
    </source>
</evidence>
<keyword evidence="7" id="KW-1185">Reference proteome</keyword>
<organism evidence="6 7">
    <name type="scientific">Candida dubliniensis (strain CD36 / ATCC MYA-646 / CBS 7987 / NCPF 3949 / NRRL Y-17841)</name>
    <name type="common">Yeast</name>
    <dbReference type="NCBI Taxonomy" id="573826"/>
    <lineage>
        <taxon>Eukaryota</taxon>
        <taxon>Fungi</taxon>
        <taxon>Dikarya</taxon>
        <taxon>Ascomycota</taxon>
        <taxon>Saccharomycotina</taxon>
        <taxon>Pichiomycetes</taxon>
        <taxon>Debaryomycetaceae</taxon>
        <taxon>Candida/Lodderomyces clade</taxon>
        <taxon>Candida</taxon>
    </lineage>
</organism>
<dbReference type="PROSITE" id="PS50158">
    <property type="entry name" value="ZF_CCHC"/>
    <property type="match status" value="1"/>
</dbReference>
<dbReference type="EMBL" id="FM992694">
    <property type="protein sequence ID" value="CAX40952.2"/>
    <property type="molecule type" value="Genomic_DNA"/>
</dbReference>
<evidence type="ECO:0000313" key="7">
    <source>
        <dbReference type="Proteomes" id="UP000002605"/>
    </source>
</evidence>
<dbReference type="InterPro" id="IPR001878">
    <property type="entry name" value="Znf_CCHC"/>
</dbReference>
<feature type="region of interest" description="Disordered" evidence="2">
    <location>
        <begin position="412"/>
        <end position="435"/>
    </location>
</feature>
<keyword evidence="1" id="KW-0863">Zinc-finger</keyword>
<name>B9WGU9_CANDC</name>
<feature type="domain" description="CCHC-type" evidence="3">
    <location>
        <begin position="377"/>
        <end position="392"/>
    </location>
</feature>
<dbReference type="GO" id="GO:0008270">
    <property type="term" value="F:zinc ion binding"/>
    <property type="evidence" value="ECO:0007669"/>
    <property type="project" value="UniProtKB-KW"/>
</dbReference>
<gene>
    <name evidence="4" type="ordered locus">Cd36_50060</name>
    <name evidence="6" type="ORF">CD36_50060</name>
    <name evidence="5" type="ORF">CD36_74020</name>
</gene>
<accession>B9WGU9</accession>
<dbReference type="CGD" id="CAL0000164112">
    <property type="gene designation" value="Cd36_50060"/>
</dbReference>